<dbReference type="GeneID" id="73795909"/>
<name>A0A4R3TB17_9FIRM</name>
<keyword evidence="3" id="KW-1185">Reference proteome</keyword>
<keyword evidence="1" id="KW-0472">Membrane</keyword>
<dbReference type="RefSeq" id="WP_008687900.1">
    <property type="nucleotide sequence ID" value="NZ_AP024510.1"/>
</dbReference>
<evidence type="ECO:0000256" key="1">
    <source>
        <dbReference type="SAM" id="Phobius"/>
    </source>
</evidence>
<proteinExistence type="predicted"/>
<gene>
    <name evidence="2" type="ORF">EDD61_1118</name>
</gene>
<dbReference type="Proteomes" id="UP000295773">
    <property type="component" value="Unassembled WGS sequence"/>
</dbReference>
<keyword evidence="1" id="KW-1133">Transmembrane helix</keyword>
<reference evidence="2 3" key="1">
    <citation type="submission" date="2019-03" db="EMBL/GenBank/DDBJ databases">
        <title>Genomic Encyclopedia of Type Strains, Phase IV (KMG-IV): sequencing the most valuable type-strain genomes for metagenomic binning, comparative biology and taxonomic classification.</title>
        <authorList>
            <person name="Goeker M."/>
        </authorList>
    </citation>
    <scope>NUCLEOTIDE SEQUENCE [LARGE SCALE GENOMIC DNA]</scope>
    <source>
        <strain evidence="2 3">DSM 29481</strain>
    </source>
</reference>
<dbReference type="AlphaFoldDB" id="A0A4R3TB17"/>
<dbReference type="EMBL" id="SMBP01000011">
    <property type="protein sequence ID" value="TCU59081.1"/>
    <property type="molecule type" value="Genomic_DNA"/>
</dbReference>
<comment type="caution">
    <text evidence="2">The sequence shown here is derived from an EMBL/GenBank/DDBJ whole genome shotgun (WGS) entry which is preliminary data.</text>
</comment>
<evidence type="ECO:0000313" key="2">
    <source>
        <dbReference type="EMBL" id="TCU59081.1"/>
    </source>
</evidence>
<keyword evidence="1" id="KW-0812">Transmembrane</keyword>
<protein>
    <submittedName>
        <fullName evidence="2">Uncharacterized protein</fullName>
    </submittedName>
</protein>
<feature type="transmembrane region" description="Helical" evidence="1">
    <location>
        <begin position="12"/>
        <end position="33"/>
    </location>
</feature>
<organism evidence="2 3">
    <name type="scientific">Longicatena caecimuris</name>
    <dbReference type="NCBI Taxonomy" id="1796635"/>
    <lineage>
        <taxon>Bacteria</taxon>
        <taxon>Bacillati</taxon>
        <taxon>Bacillota</taxon>
        <taxon>Erysipelotrichia</taxon>
        <taxon>Erysipelotrichales</taxon>
        <taxon>Erysipelotrichaceae</taxon>
        <taxon>Longicatena</taxon>
    </lineage>
</organism>
<accession>A0A4R3TB17</accession>
<sequence>MDKEKGFIRRNKFFVLLLSVLLLIILSLTIYILTQKLVEKNNTPIDVPTQEEPTQEDAMITEFLGTYNRMDDQIHFHWSYSAGKTEIESVHLYHSKDNPIDVSSYSSWTLPRDSYGLTTGDNDFTLIITQANGKEIKKTINVFVKYVVRFDQQVKQEEGRTRVTLTYQYQKEHPVKVPKLIMLDDTINYNRMDYIDTKYKEENGMIIAKTTYEFQWYEYPVEYQQFSIRWAFEDINDSVDFTLEKGNATQANPNEN</sequence>
<evidence type="ECO:0000313" key="3">
    <source>
        <dbReference type="Proteomes" id="UP000295773"/>
    </source>
</evidence>